<dbReference type="RefSeq" id="WP_200236052.1">
    <property type="nucleotide sequence ID" value="NZ_NRRV01000016.1"/>
</dbReference>
<dbReference type="EMBL" id="NRRV01000016">
    <property type="protein sequence ID" value="MBK1630814.1"/>
    <property type="molecule type" value="Genomic_DNA"/>
</dbReference>
<keyword evidence="3" id="KW-1185">Reference proteome</keyword>
<name>A0ABS1CFY6_9GAMM</name>
<dbReference type="Pfam" id="PF14316">
    <property type="entry name" value="DUF4381"/>
    <property type="match status" value="1"/>
</dbReference>
<reference evidence="2 3" key="1">
    <citation type="journal article" date="2020" name="Microorganisms">
        <title>Osmotic Adaptation and Compatible Solute Biosynthesis of Phototrophic Bacteria as Revealed from Genome Analyses.</title>
        <authorList>
            <person name="Imhoff J.F."/>
            <person name="Rahn T."/>
            <person name="Kunzel S."/>
            <person name="Keller A."/>
            <person name="Neulinger S.C."/>
        </authorList>
    </citation>
    <scope>NUCLEOTIDE SEQUENCE [LARGE SCALE GENOMIC DNA]</scope>
    <source>
        <strain evidence="2 3">DSM 6210</strain>
    </source>
</reference>
<protein>
    <recommendedName>
        <fullName evidence="4">DUF4381 domain-containing protein</fullName>
    </recommendedName>
</protein>
<keyword evidence="1" id="KW-0812">Transmembrane</keyword>
<evidence type="ECO:0000313" key="2">
    <source>
        <dbReference type="EMBL" id="MBK1630814.1"/>
    </source>
</evidence>
<keyword evidence="1" id="KW-0472">Membrane</keyword>
<evidence type="ECO:0008006" key="4">
    <source>
        <dbReference type="Google" id="ProtNLM"/>
    </source>
</evidence>
<organism evidence="2 3">
    <name type="scientific">Thiohalocapsa halophila</name>
    <dbReference type="NCBI Taxonomy" id="69359"/>
    <lineage>
        <taxon>Bacteria</taxon>
        <taxon>Pseudomonadati</taxon>
        <taxon>Pseudomonadota</taxon>
        <taxon>Gammaproteobacteria</taxon>
        <taxon>Chromatiales</taxon>
        <taxon>Chromatiaceae</taxon>
        <taxon>Thiohalocapsa</taxon>
    </lineage>
</organism>
<dbReference type="InterPro" id="IPR025489">
    <property type="entry name" value="DUF4381"/>
</dbReference>
<sequence>MSPDALAGLRDYHLPEPMPWWPPAPGWWLLALGAALLALLLWLRHRRRRAQARAPLLALRELARLRERWQRDGDDTAFVRELAQLIRRYAISRWPADDAAGLTGADWRGYLAQKCADAPAPVRAALDGALGEAVTRWPYQPSPAQTSTELDPADLAESAAALLRHGAAGTTGTRA</sequence>
<gene>
    <name evidence="2" type="ORF">CKO31_08670</name>
</gene>
<keyword evidence="1" id="KW-1133">Transmembrane helix</keyword>
<accession>A0ABS1CFY6</accession>
<feature type="transmembrane region" description="Helical" evidence="1">
    <location>
        <begin position="26"/>
        <end position="43"/>
    </location>
</feature>
<evidence type="ECO:0000313" key="3">
    <source>
        <dbReference type="Proteomes" id="UP000748752"/>
    </source>
</evidence>
<comment type="caution">
    <text evidence="2">The sequence shown here is derived from an EMBL/GenBank/DDBJ whole genome shotgun (WGS) entry which is preliminary data.</text>
</comment>
<proteinExistence type="predicted"/>
<dbReference type="Proteomes" id="UP000748752">
    <property type="component" value="Unassembled WGS sequence"/>
</dbReference>
<evidence type="ECO:0000256" key="1">
    <source>
        <dbReference type="SAM" id="Phobius"/>
    </source>
</evidence>